<dbReference type="InterPro" id="IPR036291">
    <property type="entry name" value="NAD(P)-bd_dom_sf"/>
</dbReference>
<protein>
    <recommendedName>
        <fullName evidence="3">SDR family oxidoreductase</fullName>
    </recommendedName>
</protein>
<organism evidence="1 2">
    <name type="scientific">Paracoccus versutus</name>
    <name type="common">Thiobacillus versutus</name>
    <dbReference type="NCBI Taxonomy" id="34007"/>
    <lineage>
        <taxon>Bacteria</taxon>
        <taxon>Pseudomonadati</taxon>
        <taxon>Pseudomonadota</taxon>
        <taxon>Alphaproteobacteria</taxon>
        <taxon>Rhodobacterales</taxon>
        <taxon>Paracoccaceae</taxon>
        <taxon>Paracoccus</taxon>
    </lineage>
</organism>
<gene>
    <name evidence="1" type="ORF">ATH84_102871</name>
</gene>
<name>A0AAQ0HG13_PARVE</name>
<evidence type="ECO:0000313" key="1">
    <source>
        <dbReference type="EMBL" id="REG39046.1"/>
    </source>
</evidence>
<proteinExistence type="predicted"/>
<dbReference type="Proteomes" id="UP000256794">
    <property type="component" value="Unassembled WGS sequence"/>
</dbReference>
<evidence type="ECO:0008006" key="3">
    <source>
        <dbReference type="Google" id="ProtNLM"/>
    </source>
</evidence>
<comment type="caution">
    <text evidence="1">The sequence shown here is derived from an EMBL/GenBank/DDBJ whole genome shotgun (WGS) entry which is preliminary data.</text>
</comment>
<reference evidence="1 2" key="1">
    <citation type="submission" date="2018-08" db="EMBL/GenBank/DDBJ databases">
        <title>Genomic Encyclopedia of Archaeal and Bacterial Type Strains, Phase II (KMG-II): from individual species to whole genera.</title>
        <authorList>
            <person name="Goeker M."/>
        </authorList>
    </citation>
    <scope>NUCLEOTIDE SEQUENCE [LARGE SCALE GENOMIC DNA]</scope>
    <source>
        <strain evidence="1 2">DSM 582</strain>
    </source>
</reference>
<sequence>MQPLRLSGHPRCIADTALVLASGLSDFVRGVVRPVDGGLMLHRNSRSSAEG</sequence>
<dbReference type="SUPFAM" id="SSF51735">
    <property type="entry name" value="NAD(P)-binding Rossmann-fold domains"/>
    <property type="match status" value="1"/>
</dbReference>
<evidence type="ECO:0000313" key="2">
    <source>
        <dbReference type="Proteomes" id="UP000256794"/>
    </source>
</evidence>
<dbReference type="Gene3D" id="3.40.50.720">
    <property type="entry name" value="NAD(P)-binding Rossmann-like Domain"/>
    <property type="match status" value="1"/>
</dbReference>
<dbReference type="EMBL" id="QUMX01000028">
    <property type="protein sequence ID" value="REG39046.1"/>
    <property type="molecule type" value="Genomic_DNA"/>
</dbReference>
<accession>A0AAQ0HG13</accession>
<dbReference type="AlphaFoldDB" id="A0AAQ0HG13"/>
<keyword evidence="2" id="KW-1185">Reference proteome</keyword>